<proteinExistence type="predicted"/>
<gene>
    <name evidence="1" type="ORF">EAH77_03200</name>
</gene>
<sequence length="61" mass="6640">MLSLHRLAGDILNTAGASLNSKPKPNTISVFVFKKVRAAFKNGAEQVIRDLRLETRSEGTA</sequence>
<reference evidence="1 2" key="1">
    <citation type="journal article" date="2019" name="Environ. Microbiol.">
        <title>Species interactions and distinct microbial communities in high Arctic permafrost affected cryosols are associated with the CH4 and CO2 gas fluxes.</title>
        <authorList>
            <person name="Altshuler I."/>
            <person name="Hamel J."/>
            <person name="Turney S."/>
            <person name="Magnuson E."/>
            <person name="Levesque R."/>
            <person name="Greer C."/>
            <person name="Whyte L.G."/>
        </authorList>
    </citation>
    <scope>NUCLEOTIDE SEQUENCE [LARGE SCALE GENOMIC DNA]</scope>
    <source>
        <strain evidence="1 2">E4</strain>
    </source>
</reference>
<evidence type="ECO:0000313" key="1">
    <source>
        <dbReference type="EMBL" id="TPG63853.1"/>
    </source>
</evidence>
<organism evidence="1 2">
    <name type="scientific">Ewingella americana</name>
    <dbReference type="NCBI Taxonomy" id="41202"/>
    <lineage>
        <taxon>Bacteria</taxon>
        <taxon>Pseudomonadati</taxon>
        <taxon>Pseudomonadota</taxon>
        <taxon>Gammaproteobacteria</taxon>
        <taxon>Enterobacterales</taxon>
        <taxon>Yersiniaceae</taxon>
        <taxon>Ewingella</taxon>
    </lineage>
</organism>
<keyword evidence="2" id="KW-1185">Reference proteome</keyword>
<accession>A0A502GSD6</accession>
<dbReference type="Proteomes" id="UP000317663">
    <property type="component" value="Unassembled WGS sequence"/>
</dbReference>
<dbReference type="AlphaFoldDB" id="A0A502GSD6"/>
<protein>
    <submittedName>
        <fullName evidence="1">Uncharacterized protein</fullName>
    </submittedName>
</protein>
<comment type="caution">
    <text evidence="1">The sequence shown here is derived from an EMBL/GenBank/DDBJ whole genome shotgun (WGS) entry which is preliminary data.</text>
</comment>
<name>A0A502GSD6_9GAMM</name>
<dbReference type="EMBL" id="RCZD01000002">
    <property type="protein sequence ID" value="TPG63853.1"/>
    <property type="molecule type" value="Genomic_DNA"/>
</dbReference>
<evidence type="ECO:0000313" key="2">
    <source>
        <dbReference type="Proteomes" id="UP000317663"/>
    </source>
</evidence>